<dbReference type="SUPFAM" id="SSF51735">
    <property type="entry name" value="NAD(P)-binding Rossmann-fold domains"/>
    <property type="match status" value="1"/>
</dbReference>
<feature type="domain" description="XdhC Rossmann" evidence="2">
    <location>
        <begin position="116"/>
        <end position="258"/>
    </location>
</feature>
<feature type="domain" description="XdhC- CoxI" evidence="1">
    <location>
        <begin position="10"/>
        <end position="76"/>
    </location>
</feature>
<dbReference type="InterPro" id="IPR036291">
    <property type="entry name" value="NAD(P)-bd_dom_sf"/>
</dbReference>
<dbReference type="Pfam" id="PF02625">
    <property type="entry name" value="XdhC_CoxI"/>
    <property type="match status" value="1"/>
</dbReference>
<gene>
    <name evidence="3" type="ORF">EPICR_180048</name>
</gene>
<dbReference type="InterPro" id="IPR052698">
    <property type="entry name" value="MoCofactor_Util/Proc"/>
</dbReference>
<dbReference type="Pfam" id="PF13478">
    <property type="entry name" value="XdhC_C"/>
    <property type="match status" value="1"/>
</dbReference>
<dbReference type="PANTHER" id="PTHR30388">
    <property type="entry name" value="ALDEHYDE OXIDOREDUCTASE MOLYBDENUM COFACTOR ASSEMBLY PROTEIN"/>
    <property type="match status" value="1"/>
</dbReference>
<dbReference type="InterPro" id="IPR003777">
    <property type="entry name" value="XdhC_CoxI"/>
</dbReference>
<dbReference type="Gene3D" id="3.40.50.720">
    <property type="entry name" value="NAD(P)-binding Rossmann-like Domain"/>
    <property type="match status" value="1"/>
</dbReference>
<reference evidence="3" key="1">
    <citation type="submission" date="2019-01" db="EMBL/GenBank/DDBJ databases">
        <authorList>
            <consortium name="Genoscope - CEA"/>
            <person name="William W."/>
        </authorList>
    </citation>
    <scope>NUCLEOTIDE SEQUENCE</scope>
    <source>
        <strain evidence="3">CR-1</strain>
    </source>
</reference>
<evidence type="ECO:0000259" key="1">
    <source>
        <dbReference type="Pfam" id="PF02625"/>
    </source>
</evidence>
<proteinExistence type="predicted"/>
<evidence type="ECO:0008006" key="4">
    <source>
        <dbReference type="Google" id="ProtNLM"/>
    </source>
</evidence>
<dbReference type="AlphaFoldDB" id="A0A484HGK0"/>
<evidence type="ECO:0000259" key="2">
    <source>
        <dbReference type="Pfam" id="PF13478"/>
    </source>
</evidence>
<name>A0A484HGK0_9BACT</name>
<dbReference type="PANTHER" id="PTHR30388:SF6">
    <property type="entry name" value="XANTHINE DEHYDROGENASE SUBUNIT A-RELATED"/>
    <property type="match status" value="1"/>
</dbReference>
<organism evidence="3">
    <name type="scientific">uncultured Desulfobacteraceae bacterium</name>
    <dbReference type="NCBI Taxonomy" id="218296"/>
    <lineage>
        <taxon>Bacteria</taxon>
        <taxon>Pseudomonadati</taxon>
        <taxon>Thermodesulfobacteriota</taxon>
        <taxon>Desulfobacteria</taxon>
        <taxon>Desulfobacterales</taxon>
        <taxon>Desulfobacteraceae</taxon>
        <taxon>environmental samples</taxon>
    </lineage>
</organism>
<evidence type="ECO:0000313" key="3">
    <source>
        <dbReference type="EMBL" id="VEN73494.1"/>
    </source>
</evidence>
<sequence>MDITEKIYRLWKKNEPFALATVVKTTGSAPGKTGFKMLVEKDGAAFGTVGGGFLEKDARKECLLRIRSGESGIKEYILDDKKDGVPTGPDQTLAPMICGGGVWIYFEVSRPPAHAVIFGAGHVGSALCRILAPLDYRVTLIDNRPEFADETRNPLVKTVLADYREFAETLDTGPRSFAAVMTHGHEHDYEILMGLMKKKDPPAYIGVIASKAKSRAMIRKLKKDLGPGVDLSRLYTPIGLDIGGNSASEIALGIAAEMQATRYDKKNSHMRDAVKEG</sequence>
<protein>
    <recommendedName>
        <fullName evidence="4">Xanthine dehydrogenase</fullName>
    </recommendedName>
</protein>
<accession>A0A484HGK0</accession>
<dbReference type="InterPro" id="IPR027051">
    <property type="entry name" value="XdhC_Rossmann_dom"/>
</dbReference>
<dbReference type="EMBL" id="CAACVI010000010">
    <property type="protein sequence ID" value="VEN73494.1"/>
    <property type="molecule type" value="Genomic_DNA"/>
</dbReference>